<name>A0A2G9TT03_TELCI</name>
<keyword evidence="2" id="KW-1185">Reference proteome</keyword>
<evidence type="ECO:0000313" key="1">
    <source>
        <dbReference type="EMBL" id="PIO60602.1"/>
    </source>
</evidence>
<reference evidence="1 2" key="1">
    <citation type="submission" date="2015-09" db="EMBL/GenBank/DDBJ databases">
        <title>Draft genome of the parasitic nematode Teladorsagia circumcincta isolate WARC Sus (inbred).</title>
        <authorList>
            <person name="Mitreva M."/>
        </authorList>
    </citation>
    <scope>NUCLEOTIDE SEQUENCE [LARGE SCALE GENOMIC DNA]</scope>
    <source>
        <strain evidence="1 2">S</strain>
    </source>
</reference>
<organism evidence="1 2">
    <name type="scientific">Teladorsagia circumcincta</name>
    <name type="common">Brown stomach worm</name>
    <name type="synonym">Ostertagia circumcincta</name>
    <dbReference type="NCBI Taxonomy" id="45464"/>
    <lineage>
        <taxon>Eukaryota</taxon>
        <taxon>Metazoa</taxon>
        <taxon>Ecdysozoa</taxon>
        <taxon>Nematoda</taxon>
        <taxon>Chromadorea</taxon>
        <taxon>Rhabditida</taxon>
        <taxon>Rhabditina</taxon>
        <taxon>Rhabditomorpha</taxon>
        <taxon>Strongyloidea</taxon>
        <taxon>Trichostrongylidae</taxon>
        <taxon>Teladorsagia</taxon>
    </lineage>
</organism>
<proteinExistence type="predicted"/>
<accession>A0A2G9TT03</accession>
<sequence length="181" mass="20465">VDGTPLAIPALVICNRMPFSQDGVNSVNSALRQDQAMRDFSLRINMTQVCTIEAYEGCARRYIDLTRPSAWTEPIPNDILGSDEISQCRSENHYPCVTTSYPGTVDQYDLAPVYRSTQDFVARLVLEYSTTRVTEVLLTKDPNLYELLSYIGYNLATWFTIGHIIWSLYALIRDACCCSNK</sequence>
<dbReference type="OrthoDB" id="5820377at2759"/>
<feature type="non-terminal residue" evidence="1">
    <location>
        <position position="181"/>
    </location>
</feature>
<evidence type="ECO:0000313" key="2">
    <source>
        <dbReference type="Proteomes" id="UP000230423"/>
    </source>
</evidence>
<dbReference type="Proteomes" id="UP000230423">
    <property type="component" value="Unassembled WGS sequence"/>
</dbReference>
<dbReference type="EMBL" id="KZ355126">
    <property type="protein sequence ID" value="PIO60602.1"/>
    <property type="molecule type" value="Genomic_DNA"/>
</dbReference>
<gene>
    <name evidence="1" type="ORF">TELCIR_17899</name>
</gene>
<dbReference type="AlphaFoldDB" id="A0A2G9TT03"/>
<feature type="non-terminal residue" evidence="1">
    <location>
        <position position="1"/>
    </location>
</feature>
<protein>
    <submittedName>
        <fullName evidence="1">Uncharacterized protein</fullName>
    </submittedName>
</protein>